<dbReference type="Proteomes" id="UP000296159">
    <property type="component" value="Unassembled WGS sequence"/>
</dbReference>
<evidence type="ECO:0000256" key="3">
    <source>
        <dbReference type="HAMAP-Rule" id="MF_00272"/>
    </source>
</evidence>
<reference evidence="6 7" key="1">
    <citation type="submission" date="2018-04" db="EMBL/GenBank/DDBJ databases">
        <title>Brenneria corticis sp.nov.</title>
        <authorList>
            <person name="Li Y."/>
        </authorList>
    </citation>
    <scope>NUCLEOTIDE SEQUENCE [LARGE SCALE GENOMIC DNA]</scope>
    <source>
        <strain evidence="6 7">CFCC 11842</strain>
    </source>
</reference>
<comment type="similarity">
    <text evidence="1 3">Belongs to the GcvH family.</text>
</comment>
<dbReference type="InterPro" id="IPR000089">
    <property type="entry name" value="Biotin_lipoyl"/>
</dbReference>
<dbReference type="InterPro" id="IPR003016">
    <property type="entry name" value="2-oxoA_DH_lipoyl-BS"/>
</dbReference>
<dbReference type="NCBIfam" id="TIGR00527">
    <property type="entry name" value="gcvH"/>
    <property type="match status" value="1"/>
</dbReference>
<dbReference type="NCBIfam" id="NF002270">
    <property type="entry name" value="PRK01202.1"/>
    <property type="match status" value="1"/>
</dbReference>
<dbReference type="GO" id="GO:0009249">
    <property type="term" value="P:protein lipoylation"/>
    <property type="evidence" value="ECO:0007669"/>
    <property type="project" value="TreeGrafter"/>
</dbReference>
<dbReference type="InterPro" id="IPR011053">
    <property type="entry name" value="Single_hybrid_motif"/>
</dbReference>
<dbReference type="PROSITE" id="PS00189">
    <property type="entry name" value="LIPOYL"/>
    <property type="match status" value="1"/>
</dbReference>
<dbReference type="EMBL" id="QDKH01000006">
    <property type="protein sequence ID" value="PWC17779.1"/>
    <property type="molecule type" value="Genomic_DNA"/>
</dbReference>
<organism evidence="6 7">
    <name type="scientific">Brenneria corticis</name>
    <dbReference type="NCBI Taxonomy" id="2173106"/>
    <lineage>
        <taxon>Bacteria</taxon>
        <taxon>Pseudomonadati</taxon>
        <taxon>Pseudomonadota</taxon>
        <taxon>Gammaproteobacteria</taxon>
        <taxon>Enterobacterales</taxon>
        <taxon>Pectobacteriaceae</taxon>
        <taxon>Brenneria</taxon>
    </lineage>
</organism>
<dbReference type="AlphaFoldDB" id="A0A2U1U810"/>
<gene>
    <name evidence="3 6" type="primary">gcvH</name>
    <name evidence="6" type="ORF">DDT56_05875</name>
</gene>
<dbReference type="Gene3D" id="2.40.50.100">
    <property type="match status" value="1"/>
</dbReference>
<comment type="caution">
    <text evidence="6">The sequence shown here is derived from an EMBL/GenBank/DDBJ whole genome shotgun (WGS) entry which is preliminary data.</text>
</comment>
<dbReference type="InterPro" id="IPR017453">
    <property type="entry name" value="GCV_H_sub"/>
</dbReference>
<dbReference type="PROSITE" id="PS50968">
    <property type="entry name" value="BIOTINYL_LIPOYL"/>
    <property type="match status" value="1"/>
</dbReference>
<dbReference type="PANTHER" id="PTHR11715">
    <property type="entry name" value="GLYCINE CLEAVAGE SYSTEM H PROTEIN"/>
    <property type="match status" value="1"/>
</dbReference>
<proteinExistence type="inferred from homology"/>
<evidence type="ECO:0000313" key="7">
    <source>
        <dbReference type="Proteomes" id="UP000296159"/>
    </source>
</evidence>
<dbReference type="GO" id="GO:0019464">
    <property type="term" value="P:glycine decarboxylation via glycine cleavage system"/>
    <property type="evidence" value="ECO:0007669"/>
    <property type="project" value="UniProtKB-UniRule"/>
</dbReference>
<keyword evidence="7" id="KW-1185">Reference proteome</keyword>
<comment type="function">
    <text evidence="3">The glycine cleavage system catalyzes the degradation of glycine. The H protein shuttles the methylamine group of glycine from the P protein to the T protein.</text>
</comment>
<feature type="modified residue" description="N6-lipoyllysine" evidence="3 4">
    <location>
        <position position="65"/>
    </location>
</feature>
<dbReference type="GO" id="GO:0005960">
    <property type="term" value="C:glycine cleavage complex"/>
    <property type="evidence" value="ECO:0007669"/>
    <property type="project" value="InterPro"/>
</dbReference>
<dbReference type="InterPro" id="IPR033753">
    <property type="entry name" value="GCV_H/Fam206"/>
</dbReference>
<dbReference type="Pfam" id="PF01597">
    <property type="entry name" value="GCV_H"/>
    <property type="match status" value="1"/>
</dbReference>
<comment type="subunit">
    <text evidence="3">The glycine cleavage system is composed of four proteins: P, T, L and H.</text>
</comment>
<name>A0A2U1U810_9GAMM</name>
<evidence type="ECO:0000256" key="2">
    <source>
        <dbReference type="ARBA" id="ARBA00022823"/>
    </source>
</evidence>
<dbReference type="PANTHER" id="PTHR11715:SF3">
    <property type="entry name" value="GLYCINE CLEAVAGE SYSTEM H PROTEIN-RELATED"/>
    <property type="match status" value="1"/>
</dbReference>
<evidence type="ECO:0000256" key="4">
    <source>
        <dbReference type="PIRSR" id="PIRSR617453-50"/>
    </source>
</evidence>
<keyword evidence="2 3" id="KW-0450">Lipoyl</keyword>
<accession>A0A2U1U810</accession>
<dbReference type="HAMAP" id="MF_00272">
    <property type="entry name" value="GcvH"/>
    <property type="match status" value="1"/>
</dbReference>
<evidence type="ECO:0000259" key="5">
    <source>
        <dbReference type="PROSITE" id="PS50968"/>
    </source>
</evidence>
<evidence type="ECO:0000256" key="1">
    <source>
        <dbReference type="ARBA" id="ARBA00009249"/>
    </source>
</evidence>
<feature type="domain" description="Lipoyl-binding" evidence="5">
    <location>
        <begin position="24"/>
        <end position="106"/>
    </location>
</feature>
<dbReference type="CDD" id="cd06848">
    <property type="entry name" value="GCS_H"/>
    <property type="match status" value="1"/>
</dbReference>
<evidence type="ECO:0000313" key="6">
    <source>
        <dbReference type="EMBL" id="PWC17779.1"/>
    </source>
</evidence>
<sequence length="130" mass="14052">MSDVPAELKYTASHEWVLSEGEGIYSVGITDHAQELLGDMVFIDLPEVGTIVAAGDDCAVAESVKAASDIYAPISGEIIEVNDELENAPELVNSAPYADGWLFRIRSSDESDLDELLDAEAYQATLEEDE</sequence>
<dbReference type="FunFam" id="2.40.50.100:FF:000011">
    <property type="entry name" value="Glycine cleavage system H protein"/>
    <property type="match status" value="1"/>
</dbReference>
<dbReference type="GO" id="GO:0005829">
    <property type="term" value="C:cytosol"/>
    <property type="evidence" value="ECO:0007669"/>
    <property type="project" value="TreeGrafter"/>
</dbReference>
<dbReference type="SUPFAM" id="SSF51230">
    <property type="entry name" value="Single hybrid motif"/>
    <property type="match status" value="1"/>
</dbReference>
<dbReference type="InterPro" id="IPR002930">
    <property type="entry name" value="GCV_H"/>
</dbReference>
<protein>
    <recommendedName>
        <fullName evidence="3">Glycine cleavage system H protein</fullName>
    </recommendedName>
</protein>
<comment type="cofactor">
    <cofactor evidence="3">
        <name>(R)-lipoate</name>
        <dbReference type="ChEBI" id="CHEBI:83088"/>
    </cofactor>
    <text evidence="3">Binds 1 lipoyl cofactor covalently.</text>
</comment>
<dbReference type="RefSeq" id="WP_136165552.1">
    <property type="nucleotide sequence ID" value="NZ_KZ819074.1"/>
</dbReference>